<feature type="region of interest" description="Disordered" evidence="1">
    <location>
        <begin position="336"/>
        <end position="359"/>
    </location>
</feature>
<reference evidence="3" key="1">
    <citation type="journal article" date="2020" name="bioRxiv">
        <title>Hybrid origin of Populus tomentosa Carr. identified through genome sequencing and phylogenomic analysis.</title>
        <authorList>
            <person name="An X."/>
            <person name="Gao K."/>
            <person name="Chen Z."/>
            <person name="Li J."/>
            <person name="Yang X."/>
            <person name="Yang X."/>
            <person name="Zhou J."/>
            <person name="Guo T."/>
            <person name="Zhao T."/>
            <person name="Huang S."/>
            <person name="Miao D."/>
            <person name="Khan W.U."/>
            <person name="Rao P."/>
            <person name="Ye M."/>
            <person name="Lei B."/>
            <person name="Liao W."/>
            <person name="Wang J."/>
            <person name="Ji L."/>
            <person name="Li Y."/>
            <person name="Guo B."/>
            <person name="Mustafa N.S."/>
            <person name="Li S."/>
            <person name="Yun Q."/>
            <person name="Keller S.R."/>
            <person name="Mao J."/>
            <person name="Zhang R."/>
            <person name="Strauss S.H."/>
        </authorList>
    </citation>
    <scope>NUCLEOTIDE SEQUENCE</scope>
    <source>
        <strain evidence="3">GM15</strain>
        <tissue evidence="3">Leaf</tissue>
    </source>
</reference>
<dbReference type="InterPro" id="IPR000953">
    <property type="entry name" value="Chromo/chromo_shadow_dom"/>
</dbReference>
<feature type="compositionally biased region" description="Basic and acidic residues" evidence="1">
    <location>
        <begin position="13"/>
        <end position="27"/>
    </location>
</feature>
<evidence type="ECO:0000313" key="3">
    <source>
        <dbReference type="EMBL" id="KAG6790223.1"/>
    </source>
</evidence>
<feature type="region of interest" description="Disordered" evidence="1">
    <location>
        <begin position="419"/>
        <end position="438"/>
    </location>
</feature>
<feature type="domain" description="Chromo" evidence="2">
    <location>
        <begin position="356"/>
        <end position="423"/>
    </location>
</feature>
<dbReference type="PANTHER" id="PTHR35046">
    <property type="entry name" value="ZINC KNUCKLE (CCHC-TYPE) FAMILY PROTEIN"/>
    <property type="match status" value="1"/>
</dbReference>
<proteinExistence type="predicted"/>
<organism evidence="3 4">
    <name type="scientific">Populus tomentosa</name>
    <name type="common">Chinese white poplar</name>
    <dbReference type="NCBI Taxonomy" id="118781"/>
    <lineage>
        <taxon>Eukaryota</taxon>
        <taxon>Viridiplantae</taxon>
        <taxon>Streptophyta</taxon>
        <taxon>Embryophyta</taxon>
        <taxon>Tracheophyta</taxon>
        <taxon>Spermatophyta</taxon>
        <taxon>Magnoliopsida</taxon>
        <taxon>eudicotyledons</taxon>
        <taxon>Gunneridae</taxon>
        <taxon>Pentapetalae</taxon>
        <taxon>rosids</taxon>
        <taxon>fabids</taxon>
        <taxon>Malpighiales</taxon>
        <taxon>Salicaceae</taxon>
        <taxon>Saliceae</taxon>
        <taxon>Populus</taxon>
    </lineage>
</organism>
<dbReference type="Proteomes" id="UP000886885">
    <property type="component" value="Chromosome 1D"/>
</dbReference>
<protein>
    <recommendedName>
        <fullName evidence="2">Chromo domain-containing protein</fullName>
    </recommendedName>
</protein>
<feature type="region of interest" description="Disordered" evidence="1">
    <location>
        <begin position="1"/>
        <end position="41"/>
    </location>
</feature>
<accession>A0A8X8AJ07</accession>
<dbReference type="OrthoDB" id="844316at2759"/>
<dbReference type="PROSITE" id="PS50013">
    <property type="entry name" value="CHROMO_2"/>
    <property type="match status" value="1"/>
</dbReference>
<dbReference type="Pfam" id="PF24626">
    <property type="entry name" value="SH3_Tf2-1"/>
    <property type="match status" value="1"/>
</dbReference>
<name>A0A8X8AJ07_POPTO</name>
<dbReference type="AlphaFoldDB" id="A0A8X8AJ07"/>
<sequence>MSNTHVPNISPRFHADADGLQNTHDRLGGSIPGGYKDKNRTNDGPQCYKYKGFGHYAVVCPTREKKLAFICEKELTSLEETSEGETDEVTTEEEEHLGKKLVLVPLPIAEFEATNKKVPILNMHQFSQAVNGEQMLLFVVRREVKQDDAHTTGLEGIQTQYMDDGDFGTIWSNLKSKITITEEFAINNSVNRSTGCTPFEAVYGKRPYTPMDLTPLPLPPRPSEAGLDFSEHMKDVHAEVKRRLSHNTDSYAAAANTKRKDRQFNSGDMVLVRLKPERFPPGSFTKLHARRAGPFQVTKKLGSNACVIDLPSEFGISPIFNIEDITAFKGDINDHDHRSQTEDTPACLPKAPTTSTPQEDIASISDHQFVSTRRGGYYKFLVQWRHRSLSDSAWIKGTELQRLHPELFAAYVHRNLPESSSSGELAIDANQEAGEETP</sequence>
<evidence type="ECO:0000259" key="2">
    <source>
        <dbReference type="PROSITE" id="PS50013"/>
    </source>
</evidence>
<evidence type="ECO:0000313" key="4">
    <source>
        <dbReference type="Proteomes" id="UP000886885"/>
    </source>
</evidence>
<dbReference type="PANTHER" id="PTHR35046:SF26">
    <property type="entry name" value="RNA-DIRECTED DNA POLYMERASE"/>
    <property type="match status" value="1"/>
</dbReference>
<keyword evidence="4" id="KW-1185">Reference proteome</keyword>
<gene>
    <name evidence="3" type="ORF">POTOM_006371</name>
</gene>
<comment type="caution">
    <text evidence="3">The sequence shown here is derived from an EMBL/GenBank/DDBJ whole genome shotgun (WGS) entry which is preliminary data.</text>
</comment>
<dbReference type="EMBL" id="JAAWWB010000002">
    <property type="protein sequence ID" value="KAG6790223.1"/>
    <property type="molecule type" value="Genomic_DNA"/>
</dbReference>
<dbReference type="InterPro" id="IPR056924">
    <property type="entry name" value="SH3_Tf2-1"/>
</dbReference>
<evidence type="ECO:0000256" key="1">
    <source>
        <dbReference type="SAM" id="MobiDB-lite"/>
    </source>
</evidence>